<reference evidence="1 2" key="1">
    <citation type="submission" date="2015-01" db="EMBL/GenBank/DDBJ databases">
        <title>Evolution of Trichinella species and genotypes.</title>
        <authorList>
            <person name="Korhonen P.K."/>
            <person name="Edoardo P."/>
            <person name="Giuseppe L.R."/>
            <person name="Gasser R.B."/>
        </authorList>
    </citation>
    <scope>NUCLEOTIDE SEQUENCE [LARGE SCALE GENOMIC DNA]</scope>
    <source>
        <strain evidence="1">ISS141</strain>
    </source>
</reference>
<protein>
    <submittedName>
        <fullName evidence="1">Uncharacterized protein</fullName>
    </submittedName>
</protein>
<dbReference type="Proteomes" id="UP000054815">
    <property type="component" value="Unassembled WGS sequence"/>
</dbReference>
<accession>A0A0V0XHX4</accession>
<proteinExistence type="predicted"/>
<dbReference type="EMBL" id="JYDU01000276">
    <property type="protein sequence ID" value="KRX87601.1"/>
    <property type="molecule type" value="Genomic_DNA"/>
</dbReference>
<sequence>MDHGPSGGSLLETEGIKLDDQHGRGCTVKESDAKGGRSCGCGHRSLYCAIAHLREIKPVSAVCLSYLLRVRD</sequence>
<comment type="caution">
    <text evidence="1">The sequence shown here is derived from an EMBL/GenBank/DDBJ whole genome shotgun (WGS) entry which is preliminary data.</text>
</comment>
<organism evidence="1 2">
    <name type="scientific">Trichinella pseudospiralis</name>
    <name type="common">Parasitic roundworm</name>
    <dbReference type="NCBI Taxonomy" id="6337"/>
    <lineage>
        <taxon>Eukaryota</taxon>
        <taxon>Metazoa</taxon>
        <taxon>Ecdysozoa</taxon>
        <taxon>Nematoda</taxon>
        <taxon>Enoplea</taxon>
        <taxon>Dorylaimia</taxon>
        <taxon>Trichinellida</taxon>
        <taxon>Trichinellidae</taxon>
        <taxon>Trichinella</taxon>
    </lineage>
</organism>
<name>A0A0V0XHX4_TRIPS</name>
<evidence type="ECO:0000313" key="1">
    <source>
        <dbReference type="EMBL" id="KRX87601.1"/>
    </source>
</evidence>
<gene>
    <name evidence="1" type="ORF">T4E_271</name>
</gene>
<evidence type="ECO:0000313" key="2">
    <source>
        <dbReference type="Proteomes" id="UP000054815"/>
    </source>
</evidence>
<dbReference type="AlphaFoldDB" id="A0A0V0XHX4"/>